<dbReference type="InterPro" id="IPR027417">
    <property type="entry name" value="P-loop_NTPase"/>
</dbReference>
<gene>
    <name evidence="3" type="ORF">GCM10010405_51310</name>
</gene>
<comment type="caution">
    <text evidence="3">The sequence shown here is derived from an EMBL/GenBank/DDBJ whole genome shotgun (WGS) entry which is preliminary data.</text>
</comment>
<keyword evidence="2" id="KW-0812">Transmembrane</keyword>
<feature type="transmembrane region" description="Helical" evidence="2">
    <location>
        <begin position="537"/>
        <end position="559"/>
    </location>
</feature>
<reference evidence="3 4" key="1">
    <citation type="journal article" date="2019" name="Int. J. Syst. Evol. Microbiol.">
        <title>The Global Catalogue of Microorganisms (GCM) 10K type strain sequencing project: providing services to taxonomists for standard genome sequencing and annotation.</title>
        <authorList>
            <consortium name="The Broad Institute Genomics Platform"/>
            <consortium name="The Broad Institute Genome Sequencing Center for Infectious Disease"/>
            <person name="Wu L."/>
            <person name="Ma J."/>
        </authorList>
    </citation>
    <scope>NUCLEOTIDE SEQUENCE [LARGE SCALE GENOMIC DNA]</scope>
    <source>
        <strain evidence="3 4">JCM 6305</strain>
    </source>
</reference>
<feature type="transmembrane region" description="Helical" evidence="2">
    <location>
        <begin position="509"/>
        <end position="531"/>
    </location>
</feature>
<proteinExistence type="predicted"/>
<feature type="transmembrane region" description="Helical" evidence="2">
    <location>
        <begin position="595"/>
        <end position="616"/>
    </location>
</feature>
<keyword evidence="2" id="KW-1133">Transmembrane helix</keyword>
<keyword evidence="2" id="KW-0472">Membrane</keyword>
<dbReference type="Proteomes" id="UP001501638">
    <property type="component" value="Unassembled WGS sequence"/>
</dbReference>
<accession>A0ABN3KI15</accession>
<evidence type="ECO:0008006" key="5">
    <source>
        <dbReference type="Google" id="ProtNLM"/>
    </source>
</evidence>
<feature type="region of interest" description="Disordered" evidence="1">
    <location>
        <begin position="301"/>
        <end position="349"/>
    </location>
</feature>
<organism evidence="3 4">
    <name type="scientific">Streptomyces macrosporus</name>
    <dbReference type="NCBI Taxonomy" id="44032"/>
    <lineage>
        <taxon>Bacteria</taxon>
        <taxon>Bacillati</taxon>
        <taxon>Actinomycetota</taxon>
        <taxon>Actinomycetes</taxon>
        <taxon>Kitasatosporales</taxon>
        <taxon>Streptomycetaceae</taxon>
        <taxon>Streptomyces</taxon>
    </lineage>
</organism>
<dbReference type="RefSeq" id="WP_344327714.1">
    <property type="nucleotide sequence ID" value="NZ_BAAASZ010000035.1"/>
</dbReference>
<feature type="transmembrane region" description="Helical" evidence="2">
    <location>
        <begin position="36"/>
        <end position="57"/>
    </location>
</feature>
<name>A0ABN3KI15_9ACTN</name>
<keyword evidence="4" id="KW-1185">Reference proteome</keyword>
<feature type="compositionally biased region" description="Low complexity" evidence="1">
    <location>
        <begin position="332"/>
        <end position="345"/>
    </location>
</feature>
<evidence type="ECO:0000256" key="2">
    <source>
        <dbReference type="SAM" id="Phobius"/>
    </source>
</evidence>
<dbReference type="EMBL" id="BAAASZ010000035">
    <property type="protein sequence ID" value="GAA2460681.1"/>
    <property type="molecule type" value="Genomic_DNA"/>
</dbReference>
<protein>
    <recommendedName>
        <fullName evidence="5">NACHT domain-containing protein</fullName>
    </recommendedName>
</protein>
<evidence type="ECO:0000256" key="1">
    <source>
        <dbReference type="SAM" id="MobiDB-lite"/>
    </source>
</evidence>
<feature type="transmembrane region" description="Helical" evidence="2">
    <location>
        <begin position="9"/>
        <end position="30"/>
    </location>
</feature>
<dbReference type="Gene3D" id="3.40.50.300">
    <property type="entry name" value="P-loop containing nucleotide triphosphate hydrolases"/>
    <property type="match status" value="1"/>
</dbReference>
<feature type="transmembrane region" description="Helical" evidence="2">
    <location>
        <begin position="663"/>
        <end position="691"/>
    </location>
</feature>
<evidence type="ECO:0000313" key="3">
    <source>
        <dbReference type="EMBL" id="GAA2460681.1"/>
    </source>
</evidence>
<feature type="compositionally biased region" description="Acidic residues" evidence="1">
    <location>
        <begin position="320"/>
        <end position="331"/>
    </location>
</feature>
<feature type="transmembrane region" description="Helical" evidence="2">
    <location>
        <begin position="628"/>
        <end position="651"/>
    </location>
</feature>
<feature type="region of interest" description="Disordered" evidence="1">
    <location>
        <begin position="364"/>
        <end position="383"/>
    </location>
</feature>
<sequence length="742" mass="79520">MMGRWGRVGLYVACAAALGWLTLVVVQGGWEAADPVASVIGATAGVGALLVAWWTAFGRDPEVVADRLAHHVARVEAERYAQLLGGDLGGRIDVTFDAETYGEVDGVAATGRLTDITRFYRDLRPGRVVITDAAGSSDGTREAGSGKTLAAVTLLLGLVGERSADSPVPVWLTAPSWPGGSVEAWLKKELTQVWRVPGNAAKRLLEARLVLPVIDGLDELDGTALPGHASRAAALLRMVNAYQHALHRAPVVVTCRGHTYGALMDADAHLRNAVVLRLHPVTGPQARRFLEHRVADSPTGQARWRPVLDALAPPSPPAEEVTEEVAEEDAQQPEGEAPPAHAASPSRRRRAAFLWRRPARMYETAETAEPVPRPGRPAAAPHPLQRALDTPWRLALAATVYQERGPGGEYRRAPAALIDLARAGTLREHLLDRYVAAALAAPVHRRARSRGLVLAPDRTWRHLAVLARYLNGNVGRPPVGGAVFGRPLSSTDLVLHELWPLAGTRRPRLVHLLLALVYATLGTFGFVLPAFGVGGALNSGFVVAVFYAPVVYATMSWPFPVRVALREIRSWRGAGWTLLGLTGGLVTVGDTDGPLRAAAAIGGGVMAGMVAGAFAPGHEPSSDPQQPLRANIAVMLLTAVGLGPALGIWLWSGQAEASFGWTVGAWLVFGLVLALNVGLITPAGRYLAFLLSTRGQLPWRLGRFLEGCYERGLLRTAGLAYQFRHRELQEHLARHPQPPLHD</sequence>
<evidence type="ECO:0000313" key="4">
    <source>
        <dbReference type="Proteomes" id="UP001501638"/>
    </source>
</evidence>